<dbReference type="AlphaFoldDB" id="A0A2M6IUG7"/>
<dbReference type="GO" id="GO:0006355">
    <property type="term" value="P:regulation of DNA-templated transcription"/>
    <property type="evidence" value="ECO:0007669"/>
    <property type="project" value="InterPro"/>
</dbReference>
<dbReference type="Proteomes" id="UP000231056">
    <property type="component" value="Unassembled WGS sequence"/>
</dbReference>
<comment type="caution">
    <text evidence="3">The sequence shown here is derived from an EMBL/GenBank/DDBJ whole genome shotgun (WGS) entry which is preliminary data.</text>
</comment>
<feature type="domain" description="HTH HARE-type" evidence="2">
    <location>
        <begin position="2"/>
        <end position="75"/>
    </location>
</feature>
<keyword evidence="1" id="KW-0804">Transcription</keyword>
<dbReference type="InterPro" id="IPR011856">
    <property type="entry name" value="tRNA_endonuc-like_dom_sf"/>
</dbReference>
<dbReference type="InterPro" id="IPR007759">
    <property type="entry name" value="Asxl_HARE-HTH"/>
</dbReference>
<organism evidence="3 4">
    <name type="scientific">Candidatus Roizmanbacteria bacterium CG11_big_fil_rev_8_21_14_0_20_36_8</name>
    <dbReference type="NCBI Taxonomy" id="1974856"/>
    <lineage>
        <taxon>Bacteria</taxon>
        <taxon>Candidatus Roizmaniibacteriota</taxon>
    </lineage>
</organism>
<dbReference type="Pfam" id="PF05066">
    <property type="entry name" value="HARE-HTH"/>
    <property type="match status" value="1"/>
</dbReference>
<protein>
    <recommendedName>
        <fullName evidence="2">HTH HARE-type domain-containing protein</fullName>
    </recommendedName>
</protein>
<dbReference type="PROSITE" id="PS51913">
    <property type="entry name" value="HTH_HARE"/>
    <property type="match status" value="1"/>
</dbReference>
<dbReference type="Gene3D" id="3.40.1350.10">
    <property type="match status" value="1"/>
</dbReference>
<accession>A0A2M6IUG7</accession>
<evidence type="ECO:0000259" key="2">
    <source>
        <dbReference type="PROSITE" id="PS51913"/>
    </source>
</evidence>
<proteinExistence type="predicted"/>
<evidence type="ECO:0000256" key="1">
    <source>
        <dbReference type="ARBA" id="ARBA00023163"/>
    </source>
</evidence>
<reference evidence="3 4" key="1">
    <citation type="submission" date="2017-09" db="EMBL/GenBank/DDBJ databases">
        <title>Depth-based differentiation of microbial function through sediment-hosted aquifers and enrichment of novel symbionts in the deep terrestrial subsurface.</title>
        <authorList>
            <person name="Probst A.J."/>
            <person name="Ladd B."/>
            <person name="Jarett J.K."/>
            <person name="Geller-Mcgrath D.E."/>
            <person name="Sieber C.M."/>
            <person name="Emerson J.B."/>
            <person name="Anantharaman K."/>
            <person name="Thomas B.C."/>
            <person name="Malmstrom R."/>
            <person name="Stieglmeier M."/>
            <person name="Klingl A."/>
            <person name="Woyke T."/>
            <person name="Ryan C.M."/>
            <person name="Banfield J.F."/>
        </authorList>
    </citation>
    <scope>NUCLEOTIDE SEQUENCE [LARGE SCALE GENOMIC DNA]</scope>
    <source>
        <strain evidence="3">CG11_big_fil_rev_8_21_14_0_20_36_8</strain>
    </source>
</reference>
<evidence type="ECO:0000313" key="3">
    <source>
        <dbReference type="EMBL" id="PIQ73559.1"/>
    </source>
</evidence>
<gene>
    <name evidence="3" type="ORF">COV58_01870</name>
</gene>
<sequence length="253" mass="28908">MNKFNDSAIQILKETDKPLHYKEITRLAIDKGILQTMGATPWATMNAQLSMDIINNGESSIFYRAQPGFFGLKTQGIIKHVKVSAKTKIIKHKVTDSLNTKQKGDIAEARVAELLTLYGVEGLSCYRPISDDEGIDIIAKRREKLEVAYIQVKSSFGYKDRGFVSTVREKQIKNKERMILVFVYFDLSEGDLFDQIFCIPAPDFLRLTANEDKKPGERVFTVGLRNPDKSKYSEFMIEKRELANRIIEIMDKL</sequence>
<evidence type="ECO:0000313" key="4">
    <source>
        <dbReference type="Proteomes" id="UP000231056"/>
    </source>
</evidence>
<dbReference type="EMBL" id="PCVM01000044">
    <property type="protein sequence ID" value="PIQ73559.1"/>
    <property type="molecule type" value="Genomic_DNA"/>
</dbReference>
<dbReference type="GO" id="GO:0003676">
    <property type="term" value="F:nucleic acid binding"/>
    <property type="evidence" value="ECO:0007669"/>
    <property type="project" value="InterPro"/>
</dbReference>
<name>A0A2M6IUG7_9BACT</name>